<dbReference type="GeneID" id="9686604"/>
<dbReference type="SMART" id="SM00256">
    <property type="entry name" value="FBOX"/>
    <property type="match status" value="1"/>
</dbReference>
<dbReference type="PROSITE" id="PS50181">
    <property type="entry name" value="FBOX"/>
    <property type="match status" value="1"/>
</dbReference>
<dbReference type="eggNOG" id="ENOG502QT73">
    <property type="taxonomic scope" value="Eukaryota"/>
</dbReference>
<dbReference type="KEGG" id="mpp:MICPUCDRAFT_60629"/>
<evidence type="ECO:0000256" key="3">
    <source>
        <dbReference type="SAM" id="MobiDB-lite"/>
    </source>
</evidence>
<feature type="region of interest" description="Disordered" evidence="3">
    <location>
        <begin position="285"/>
        <end position="346"/>
    </location>
</feature>
<name>C1MZ74_MICPC</name>
<dbReference type="Gene3D" id="1.20.1280.50">
    <property type="match status" value="1"/>
</dbReference>
<sequence>MAAAVAHPVDALVPEIENDSDDDFADELEAELVEAGRADDETTLAGNNKKRKETPDVDDAPARKAARASETTTGGGSGLASLPREIIAHVFAFLAPEDLTSVATTCRHLRGPAQDDRLWRRSYAARFGQPKEQRRAHSWRALYFVDDARELRQAVANAPPSQKHLYAQMQAAKRSLAAPAPSADAATARRDAAGLLTDVEVVSRWRASKGLGDGLDAKSKHRCSVATGCSYTRFGSDIFVCERTGRAHVCGDDSCRERVVDHDGMTEMCVISGRVFDRMLGEGDEPNGCGGGGEEAAEERGFHGEKGWLGSCFEAGYGRERSRKKPRDDEADTSESDSSDSESGGE</sequence>
<feature type="compositionally biased region" description="Acidic residues" evidence="3">
    <location>
        <begin position="329"/>
        <end position="346"/>
    </location>
</feature>
<proteinExistence type="predicted"/>
<evidence type="ECO:0000256" key="2">
    <source>
        <dbReference type="ARBA" id="ARBA00022786"/>
    </source>
</evidence>
<feature type="domain" description="F-box" evidence="4">
    <location>
        <begin position="76"/>
        <end position="122"/>
    </location>
</feature>
<reference evidence="5 6" key="1">
    <citation type="journal article" date="2009" name="Science">
        <title>Green evolution and dynamic adaptations revealed by genomes of the marine picoeukaryotes Micromonas.</title>
        <authorList>
            <person name="Worden A.Z."/>
            <person name="Lee J.H."/>
            <person name="Mock T."/>
            <person name="Rouze P."/>
            <person name="Simmons M.P."/>
            <person name="Aerts A.L."/>
            <person name="Allen A.E."/>
            <person name="Cuvelier M.L."/>
            <person name="Derelle E."/>
            <person name="Everett M.V."/>
            <person name="Foulon E."/>
            <person name="Grimwood J."/>
            <person name="Gundlach H."/>
            <person name="Henrissat B."/>
            <person name="Napoli C."/>
            <person name="McDonald S.M."/>
            <person name="Parker M.S."/>
            <person name="Rombauts S."/>
            <person name="Salamov A."/>
            <person name="Von Dassow P."/>
            <person name="Badger J.H."/>
            <person name="Coutinho P.M."/>
            <person name="Demir E."/>
            <person name="Dubchak I."/>
            <person name="Gentemann C."/>
            <person name="Eikrem W."/>
            <person name="Gready J.E."/>
            <person name="John U."/>
            <person name="Lanier W."/>
            <person name="Lindquist E.A."/>
            <person name="Lucas S."/>
            <person name="Mayer K.F."/>
            <person name="Moreau H."/>
            <person name="Not F."/>
            <person name="Otillar R."/>
            <person name="Panaud O."/>
            <person name="Pangilinan J."/>
            <person name="Paulsen I."/>
            <person name="Piegu B."/>
            <person name="Poliakov A."/>
            <person name="Robbens S."/>
            <person name="Schmutz J."/>
            <person name="Toulza E."/>
            <person name="Wyss T."/>
            <person name="Zelensky A."/>
            <person name="Zhou K."/>
            <person name="Armbrust E.V."/>
            <person name="Bhattacharya D."/>
            <person name="Goodenough U.W."/>
            <person name="Van de Peer Y."/>
            <person name="Grigoriev I.V."/>
        </authorList>
    </citation>
    <scope>NUCLEOTIDE SEQUENCE [LARGE SCALE GENOMIC DNA]</scope>
    <source>
        <strain evidence="5 6">CCMP1545</strain>
    </source>
</reference>
<comment type="pathway">
    <text evidence="1">Protein modification; protein ubiquitination.</text>
</comment>
<feature type="region of interest" description="Disordered" evidence="3">
    <location>
        <begin position="34"/>
        <end position="79"/>
    </location>
</feature>
<dbReference type="EMBL" id="GG663743">
    <property type="protein sequence ID" value="EEH54559.1"/>
    <property type="molecule type" value="Genomic_DNA"/>
</dbReference>
<dbReference type="PANTHER" id="PTHR46550:SF1">
    <property type="entry name" value="F-BOX PROTEIN 3"/>
    <property type="match status" value="1"/>
</dbReference>
<evidence type="ECO:0000313" key="6">
    <source>
        <dbReference type="Proteomes" id="UP000001876"/>
    </source>
</evidence>
<dbReference type="RefSeq" id="XP_003060909.1">
    <property type="nucleotide sequence ID" value="XM_003060863.1"/>
</dbReference>
<dbReference type="OrthoDB" id="3219396at2759"/>
<keyword evidence="2" id="KW-0833">Ubl conjugation pathway</keyword>
<dbReference type="Pfam" id="PF12937">
    <property type="entry name" value="F-box-like"/>
    <property type="match status" value="1"/>
</dbReference>
<dbReference type="PANTHER" id="PTHR46550">
    <property type="entry name" value="F-BOX ONLY PROTEIN 3"/>
    <property type="match status" value="1"/>
</dbReference>
<accession>C1MZ74</accession>
<evidence type="ECO:0000259" key="4">
    <source>
        <dbReference type="PROSITE" id="PS50181"/>
    </source>
</evidence>
<dbReference type="InterPro" id="IPR001810">
    <property type="entry name" value="F-box_dom"/>
</dbReference>
<dbReference type="GO" id="GO:0005737">
    <property type="term" value="C:cytoplasm"/>
    <property type="evidence" value="ECO:0007669"/>
    <property type="project" value="TreeGrafter"/>
</dbReference>
<gene>
    <name evidence="5" type="ORF">MICPUCDRAFT_60629</name>
</gene>
<feature type="region of interest" description="Disordered" evidence="3">
    <location>
        <begin position="1"/>
        <end position="22"/>
    </location>
</feature>
<dbReference type="SUPFAM" id="SSF81383">
    <property type="entry name" value="F-box domain"/>
    <property type="match status" value="1"/>
</dbReference>
<dbReference type="OMA" id="CENTGYV"/>
<dbReference type="AlphaFoldDB" id="C1MZ74"/>
<protein>
    <submittedName>
        <fullName evidence="5">Predicted protein</fullName>
    </submittedName>
</protein>
<organism evidence="6">
    <name type="scientific">Micromonas pusilla (strain CCMP1545)</name>
    <name type="common">Picoplanktonic green alga</name>
    <dbReference type="NCBI Taxonomy" id="564608"/>
    <lineage>
        <taxon>Eukaryota</taxon>
        <taxon>Viridiplantae</taxon>
        <taxon>Chlorophyta</taxon>
        <taxon>Mamiellophyceae</taxon>
        <taxon>Mamiellales</taxon>
        <taxon>Mamiellaceae</taxon>
        <taxon>Micromonas</taxon>
    </lineage>
</organism>
<dbReference type="InterPro" id="IPR036047">
    <property type="entry name" value="F-box-like_dom_sf"/>
</dbReference>
<evidence type="ECO:0000313" key="5">
    <source>
        <dbReference type="EMBL" id="EEH54559.1"/>
    </source>
</evidence>
<dbReference type="InterPro" id="IPR052121">
    <property type="entry name" value="F-box_SCF_Substrate_Recog"/>
</dbReference>
<dbReference type="Proteomes" id="UP000001876">
    <property type="component" value="Unassembled WGS sequence"/>
</dbReference>
<evidence type="ECO:0000256" key="1">
    <source>
        <dbReference type="ARBA" id="ARBA00004906"/>
    </source>
</evidence>
<keyword evidence="6" id="KW-1185">Reference proteome</keyword>